<protein>
    <recommendedName>
        <fullName evidence="3">XkdX family protein</fullName>
    </recommendedName>
</protein>
<evidence type="ECO:0000313" key="1">
    <source>
        <dbReference type="EMBL" id="CUO65166.1"/>
    </source>
</evidence>
<evidence type="ECO:0000313" key="2">
    <source>
        <dbReference type="Proteomes" id="UP000095602"/>
    </source>
</evidence>
<evidence type="ECO:0008006" key="3">
    <source>
        <dbReference type="Google" id="ProtNLM"/>
    </source>
</evidence>
<dbReference type="RefSeq" id="WP_155512176.1">
    <property type="nucleotide sequence ID" value="NZ_CZAJ01000002.1"/>
</dbReference>
<dbReference type="EMBL" id="CZAJ01000002">
    <property type="protein sequence ID" value="CUO65166.1"/>
    <property type="molecule type" value="Genomic_DNA"/>
</dbReference>
<organism evidence="1 2">
    <name type="scientific">Agathobacter rectalis</name>
    <dbReference type="NCBI Taxonomy" id="39491"/>
    <lineage>
        <taxon>Bacteria</taxon>
        <taxon>Bacillati</taxon>
        <taxon>Bacillota</taxon>
        <taxon>Clostridia</taxon>
        <taxon>Lachnospirales</taxon>
        <taxon>Lachnospiraceae</taxon>
        <taxon>Agathobacter</taxon>
    </lineage>
</organism>
<reference evidence="1 2" key="1">
    <citation type="submission" date="2015-09" db="EMBL/GenBank/DDBJ databases">
        <authorList>
            <consortium name="Pathogen Informatics"/>
        </authorList>
    </citation>
    <scope>NUCLEOTIDE SEQUENCE [LARGE SCALE GENOMIC DNA]</scope>
    <source>
        <strain evidence="1 2">2789STDY5834884</strain>
    </source>
</reference>
<name>A0A174GVT9_9FIRM</name>
<dbReference type="AlphaFoldDB" id="A0A174GVT9"/>
<gene>
    <name evidence="1" type="ORF">ERS852497_00359</name>
</gene>
<sequence>MSIMVESFKRLYKSGSKRVTKKFLQDKLKEEKITQEEYNYIIGEKNE</sequence>
<dbReference type="Proteomes" id="UP000095602">
    <property type="component" value="Unassembled WGS sequence"/>
</dbReference>
<proteinExistence type="predicted"/>
<accession>A0A174GVT9</accession>